<dbReference type="PROSITE" id="PS50893">
    <property type="entry name" value="ABC_TRANSPORTER_2"/>
    <property type="match status" value="1"/>
</dbReference>
<sequence>MNDDLVLRAEKIGKCFKIYASPWDRLKEWVSPGRKVCHHDFWALKDLSFELRRGEFLGIMGQNGAGKSTLLKILTGVLHPTTGSCQLKGRLLSMLELGMDFHPQISGRENIVRTAELLGFPDGCAQARLEQIYEFSELGDFFDRPVRLYSTGMRARLAFSLFTFLESDLLILDEVLAVGDIFFRQKCYARLEELIAQGLTIIMSTHSIEAVRQFCDSMLLLDKGQLLHKGEVAQGIQKYIHIRNMARSRPVTTAAVEDLGSPRSRSENDFAWPEKEILTPGHCPESDWARLIRFAVCNKNGTSCANFVQGDQACFYCEFQLKHTIGIPIPRIIITNQFNVVIHAKSFYSKEDSPNQVCQGDYLRFCRKITLALAAGEYIFGFALKTVESDARDSRTASSATNTSSQKQRLLWRDEQVGAFSIAPRAWNWEKRMHGGLCDLPGAGRIQVVPNTLCSSSC</sequence>
<evidence type="ECO:0000259" key="5">
    <source>
        <dbReference type="PROSITE" id="PS50893"/>
    </source>
</evidence>
<dbReference type="InterPro" id="IPR029439">
    <property type="entry name" value="Wzt_C"/>
</dbReference>
<feature type="domain" description="ABC transporter" evidence="5">
    <location>
        <begin position="7"/>
        <end position="248"/>
    </location>
</feature>
<dbReference type="SUPFAM" id="SSF52540">
    <property type="entry name" value="P-loop containing nucleoside triphosphate hydrolases"/>
    <property type="match status" value="1"/>
</dbReference>
<comment type="similarity">
    <text evidence="1">Belongs to the ABC transporter superfamily.</text>
</comment>
<evidence type="ECO:0000256" key="2">
    <source>
        <dbReference type="ARBA" id="ARBA00022448"/>
    </source>
</evidence>
<dbReference type="PANTHER" id="PTHR46743:SF2">
    <property type="entry name" value="TEICHOIC ACIDS EXPORT ATP-BINDING PROTEIN TAGH"/>
    <property type="match status" value="1"/>
</dbReference>
<dbReference type="GO" id="GO:0016887">
    <property type="term" value="F:ATP hydrolysis activity"/>
    <property type="evidence" value="ECO:0007669"/>
    <property type="project" value="InterPro"/>
</dbReference>
<dbReference type="Pfam" id="PF14524">
    <property type="entry name" value="Wzt_C"/>
    <property type="match status" value="1"/>
</dbReference>
<dbReference type="GO" id="GO:0140359">
    <property type="term" value="F:ABC-type transporter activity"/>
    <property type="evidence" value="ECO:0007669"/>
    <property type="project" value="InterPro"/>
</dbReference>
<dbReference type="Pfam" id="PF00005">
    <property type="entry name" value="ABC_tran"/>
    <property type="match status" value="1"/>
</dbReference>
<accession>A0A2G6E5G8</accession>
<comment type="caution">
    <text evidence="6">The sequence shown here is derived from an EMBL/GenBank/DDBJ whole genome shotgun (WGS) entry which is preliminary data.</text>
</comment>
<dbReference type="AlphaFoldDB" id="A0A2G6E5G8"/>
<dbReference type="InterPro" id="IPR003439">
    <property type="entry name" value="ABC_transporter-like_ATP-bd"/>
</dbReference>
<dbReference type="SMART" id="SM00382">
    <property type="entry name" value="AAA"/>
    <property type="match status" value="1"/>
</dbReference>
<dbReference type="Gene3D" id="2.70.50.60">
    <property type="entry name" value="abc- transporter (atp binding component) like domain"/>
    <property type="match status" value="1"/>
</dbReference>
<keyword evidence="2" id="KW-0813">Transport</keyword>
<protein>
    <submittedName>
        <fullName evidence="6">Polysaccharide/polyol phosphate ABC transporter ATP-binding protein</fullName>
    </submittedName>
</protein>
<keyword evidence="4 6" id="KW-0067">ATP-binding</keyword>
<evidence type="ECO:0000313" key="7">
    <source>
        <dbReference type="Proteomes" id="UP000229740"/>
    </source>
</evidence>
<evidence type="ECO:0000256" key="1">
    <source>
        <dbReference type="ARBA" id="ARBA00005417"/>
    </source>
</evidence>
<dbReference type="GO" id="GO:0016020">
    <property type="term" value="C:membrane"/>
    <property type="evidence" value="ECO:0007669"/>
    <property type="project" value="InterPro"/>
</dbReference>
<evidence type="ECO:0000256" key="3">
    <source>
        <dbReference type="ARBA" id="ARBA00022741"/>
    </source>
</evidence>
<dbReference type="Proteomes" id="UP000229740">
    <property type="component" value="Unassembled WGS sequence"/>
</dbReference>
<dbReference type="CDD" id="cd03220">
    <property type="entry name" value="ABC_KpsT_Wzt"/>
    <property type="match status" value="1"/>
</dbReference>
<gene>
    <name evidence="6" type="ORF">CSB45_07330</name>
</gene>
<proteinExistence type="inferred from homology"/>
<evidence type="ECO:0000256" key="4">
    <source>
        <dbReference type="ARBA" id="ARBA00022840"/>
    </source>
</evidence>
<name>A0A2G6E5G8_9BACT</name>
<dbReference type="EMBL" id="PDPS01000027">
    <property type="protein sequence ID" value="PID57330.1"/>
    <property type="molecule type" value="Genomic_DNA"/>
</dbReference>
<keyword evidence="3" id="KW-0547">Nucleotide-binding</keyword>
<dbReference type="InterPro" id="IPR027417">
    <property type="entry name" value="P-loop_NTPase"/>
</dbReference>
<evidence type="ECO:0000313" key="6">
    <source>
        <dbReference type="EMBL" id="PID57330.1"/>
    </source>
</evidence>
<dbReference type="Gene3D" id="3.40.50.300">
    <property type="entry name" value="P-loop containing nucleotide triphosphate hydrolases"/>
    <property type="match status" value="1"/>
</dbReference>
<dbReference type="GO" id="GO:0005524">
    <property type="term" value="F:ATP binding"/>
    <property type="evidence" value="ECO:0007669"/>
    <property type="project" value="UniProtKB-KW"/>
</dbReference>
<dbReference type="InterPro" id="IPR003593">
    <property type="entry name" value="AAA+_ATPase"/>
</dbReference>
<organism evidence="6 7">
    <name type="scientific">candidate division KSB3 bacterium</name>
    <dbReference type="NCBI Taxonomy" id="2044937"/>
    <lineage>
        <taxon>Bacteria</taxon>
        <taxon>candidate division KSB3</taxon>
    </lineage>
</organism>
<reference evidence="6 7" key="1">
    <citation type="submission" date="2017-10" db="EMBL/GenBank/DDBJ databases">
        <title>Novel microbial diversity and functional potential in the marine mammal oral microbiome.</title>
        <authorList>
            <person name="Dudek N.K."/>
            <person name="Sun C.L."/>
            <person name="Burstein D."/>
            <person name="Kantor R.S."/>
            <person name="Aliaga Goltsman D.S."/>
            <person name="Bik E.M."/>
            <person name="Thomas B.C."/>
            <person name="Banfield J.F."/>
            <person name="Relman D.A."/>
        </authorList>
    </citation>
    <scope>NUCLEOTIDE SEQUENCE [LARGE SCALE GENOMIC DNA]</scope>
    <source>
        <strain evidence="6">DOLZORAL124_49_17</strain>
    </source>
</reference>
<dbReference type="InterPro" id="IPR015860">
    <property type="entry name" value="ABC_transpr_TagH-like"/>
</dbReference>
<dbReference type="PANTHER" id="PTHR46743">
    <property type="entry name" value="TEICHOIC ACIDS EXPORT ATP-BINDING PROTEIN TAGH"/>
    <property type="match status" value="1"/>
</dbReference>
<dbReference type="InterPro" id="IPR050683">
    <property type="entry name" value="Bact_Polysacc_Export_ATP-bd"/>
</dbReference>